<dbReference type="InterPro" id="IPR003661">
    <property type="entry name" value="HisK_dim/P_dom"/>
</dbReference>
<keyword evidence="12" id="KW-1185">Reference proteome</keyword>
<dbReference type="InterPro" id="IPR036097">
    <property type="entry name" value="HisK_dim/P_sf"/>
</dbReference>
<dbReference type="Gene3D" id="3.40.50.2300">
    <property type="match status" value="1"/>
</dbReference>
<dbReference type="PROSITE" id="PS50109">
    <property type="entry name" value="HIS_KIN"/>
    <property type="match status" value="1"/>
</dbReference>
<dbReference type="Gene3D" id="3.30.565.10">
    <property type="entry name" value="Histidine kinase-like ATPase, C-terminal domain"/>
    <property type="match status" value="1"/>
</dbReference>
<dbReference type="Proteomes" id="UP001596442">
    <property type="component" value="Unassembled WGS sequence"/>
</dbReference>
<dbReference type="PRINTS" id="PR00344">
    <property type="entry name" value="BCTRLSENSOR"/>
</dbReference>
<dbReference type="Gene3D" id="3.30.450.20">
    <property type="entry name" value="PAS domain"/>
    <property type="match status" value="4"/>
</dbReference>
<dbReference type="InterPro" id="IPR000700">
    <property type="entry name" value="PAS-assoc_C"/>
</dbReference>
<dbReference type="PROSITE" id="PS50110">
    <property type="entry name" value="RESPONSE_REGULATORY"/>
    <property type="match status" value="1"/>
</dbReference>
<evidence type="ECO:0000256" key="3">
    <source>
        <dbReference type="ARBA" id="ARBA00022553"/>
    </source>
</evidence>
<dbReference type="InterPro" id="IPR036890">
    <property type="entry name" value="HATPase_C_sf"/>
</dbReference>
<protein>
    <recommendedName>
        <fullName evidence="2">histidine kinase</fullName>
        <ecNumber evidence="2">2.7.13.3</ecNumber>
    </recommendedName>
</protein>
<dbReference type="SMART" id="SM00086">
    <property type="entry name" value="PAC"/>
    <property type="match status" value="3"/>
</dbReference>
<feature type="domain" description="PAS" evidence="9">
    <location>
        <begin position="375"/>
        <end position="432"/>
    </location>
</feature>
<dbReference type="Pfam" id="PF13426">
    <property type="entry name" value="PAS_9"/>
    <property type="match status" value="1"/>
</dbReference>
<dbReference type="SUPFAM" id="SSF55874">
    <property type="entry name" value="ATPase domain of HSP90 chaperone/DNA topoisomerase II/histidine kinase"/>
    <property type="match status" value="1"/>
</dbReference>
<dbReference type="CDD" id="cd00156">
    <property type="entry name" value="REC"/>
    <property type="match status" value="1"/>
</dbReference>
<dbReference type="SUPFAM" id="SSF47384">
    <property type="entry name" value="Homodimeric domain of signal transducing histidine kinase"/>
    <property type="match status" value="1"/>
</dbReference>
<dbReference type="EC" id="2.7.13.3" evidence="2"/>
<dbReference type="SMART" id="SM00448">
    <property type="entry name" value="REC"/>
    <property type="match status" value="1"/>
</dbReference>
<dbReference type="InterPro" id="IPR004358">
    <property type="entry name" value="Sig_transdc_His_kin-like_C"/>
</dbReference>
<dbReference type="CDD" id="cd00075">
    <property type="entry name" value="HATPase"/>
    <property type="match status" value="1"/>
</dbReference>
<dbReference type="AlphaFoldDB" id="A0ABD5S9H1"/>
<dbReference type="Pfam" id="PF02518">
    <property type="entry name" value="HATPase_c"/>
    <property type="match status" value="1"/>
</dbReference>
<feature type="domain" description="PAS" evidence="9">
    <location>
        <begin position="500"/>
        <end position="546"/>
    </location>
</feature>
<evidence type="ECO:0000259" key="8">
    <source>
        <dbReference type="PROSITE" id="PS50110"/>
    </source>
</evidence>
<feature type="domain" description="Response regulatory" evidence="8">
    <location>
        <begin position="8"/>
        <end position="124"/>
    </location>
</feature>
<feature type="modified residue" description="4-aspartylphosphate" evidence="6">
    <location>
        <position position="59"/>
    </location>
</feature>
<keyword evidence="3 6" id="KW-0597">Phosphoprotein</keyword>
<accession>A0ABD5S9H1</accession>
<reference evidence="11 12" key="1">
    <citation type="journal article" date="2019" name="Int. J. Syst. Evol. Microbiol.">
        <title>The Global Catalogue of Microorganisms (GCM) 10K type strain sequencing project: providing services to taxonomists for standard genome sequencing and annotation.</title>
        <authorList>
            <consortium name="The Broad Institute Genomics Platform"/>
            <consortium name="The Broad Institute Genome Sequencing Center for Infectious Disease"/>
            <person name="Wu L."/>
            <person name="Ma J."/>
        </authorList>
    </citation>
    <scope>NUCLEOTIDE SEQUENCE [LARGE SCALE GENOMIC DNA]</scope>
    <source>
        <strain evidence="11 12">CGMCC 1.3239</strain>
    </source>
</reference>
<dbReference type="SUPFAM" id="SSF52172">
    <property type="entry name" value="CheY-like"/>
    <property type="match status" value="1"/>
</dbReference>
<dbReference type="RefSeq" id="WP_379780264.1">
    <property type="nucleotide sequence ID" value="NZ_JBHSWW010000057.1"/>
</dbReference>
<evidence type="ECO:0000256" key="6">
    <source>
        <dbReference type="PROSITE-ProRule" id="PRU00169"/>
    </source>
</evidence>
<feature type="domain" description="PAS" evidence="9">
    <location>
        <begin position="249"/>
        <end position="321"/>
    </location>
</feature>
<dbReference type="PROSITE" id="PS50112">
    <property type="entry name" value="PAS"/>
    <property type="match status" value="4"/>
</dbReference>
<dbReference type="PANTHER" id="PTHR43304">
    <property type="entry name" value="PHYTOCHROME-LIKE PROTEIN CPH1"/>
    <property type="match status" value="1"/>
</dbReference>
<dbReference type="EMBL" id="JBHSWW010000057">
    <property type="protein sequence ID" value="MFC6753024.1"/>
    <property type="molecule type" value="Genomic_DNA"/>
</dbReference>
<dbReference type="Pfam" id="PF00512">
    <property type="entry name" value="HisKA"/>
    <property type="match status" value="1"/>
</dbReference>
<keyword evidence="5" id="KW-0418">Kinase</keyword>
<dbReference type="InterPro" id="IPR000014">
    <property type="entry name" value="PAS"/>
</dbReference>
<evidence type="ECO:0000256" key="2">
    <source>
        <dbReference type="ARBA" id="ARBA00012438"/>
    </source>
</evidence>
<dbReference type="GO" id="GO:0004673">
    <property type="term" value="F:protein histidine kinase activity"/>
    <property type="evidence" value="ECO:0007669"/>
    <property type="project" value="UniProtKB-EC"/>
</dbReference>
<feature type="domain" description="PAC" evidence="10">
    <location>
        <begin position="325"/>
        <end position="378"/>
    </location>
</feature>
<dbReference type="Pfam" id="PF00072">
    <property type="entry name" value="Response_reg"/>
    <property type="match status" value="1"/>
</dbReference>
<dbReference type="InterPro" id="IPR011006">
    <property type="entry name" value="CheY-like_superfamily"/>
</dbReference>
<proteinExistence type="predicted"/>
<dbReference type="InterPro" id="IPR013656">
    <property type="entry name" value="PAS_4"/>
</dbReference>
<dbReference type="InterPro" id="IPR052162">
    <property type="entry name" value="Sensor_kinase/Photoreceptor"/>
</dbReference>
<dbReference type="Pfam" id="PF08448">
    <property type="entry name" value="PAS_4"/>
    <property type="match status" value="2"/>
</dbReference>
<name>A0ABD5S9H1_9EURY</name>
<feature type="domain" description="PAC" evidence="10">
    <location>
        <begin position="572"/>
        <end position="622"/>
    </location>
</feature>
<evidence type="ECO:0000259" key="10">
    <source>
        <dbReference type="PROSITE" id="PS50113"/>
    </source>
</evidence>
<dbReference type="SUPFAM" id="SSF55785">
    <property type="entry name" value="PYP-like sensor domain (PAS domain)"/>
    <property type="match status" value="4"/>
</dbReference>
<evidence type="ECO:0000256" key="1">
    <source>
        <dbReference type="ARBA" id="ARBA00000085"/>
    </source>
</evidence>
<feature type="domain" description="Histidine kinase" evidence="7">
    <location>
        <begin position="633"/>
        <end position="826"/>
    </location>
</feature>
<dbReference type="PANTHER" id="PTHR43304:SF1">
    <property type="entry name" value="PAC DOMAIN-CONTAINING PROTEIN"/>
    <property type="match status" value="1"/>
</dbReference>
<evidence type="ECO:0000313" key="12">
    <source>
        <dbReference type="Proteomes" id="UP001596442"/>
    </source>
</evidence>
<dbReference type="CDD" id="cd00130">
    <property type="entry name" value="PAS"/>
    <property type="match status" value="4"/>
</dbReference>
<gene>
    <name evidence="11" type="ORF">ACFQEU_06020</name>
</gene>
<dbReference type="PROSITE" id="PS50113">
    <property type="entry name" value="PAC"/>
    <property type="match status" value="2"/>
</dbReference>
<comment type="catalytic activity">
    <reaction evidence="1">
        <text>ATP + protein L-histidine = ADP + protein N-phospho-L-histidine.</text>
        <dbReference type="EC" id="2.7.13.3"/>
    </reaction>
</comment>
<dbReference type="SMART" id="SM00387">
    <property type="entry name" value="HATPase_c"/>
    <property type="match status" value="1"/>
</dbReference>
<evidence type="ECO:0000313" key="11">
    <source>
        <dbReference type="EMBL" id="MFC6753024.1"/>
    </source>
</evidence>
<evidence type="ECO:0000259" key="7">
    <source>
        <dbReference type="PROSITE" id="PS50109"/>
    </source>
</evidence>
<dbReference type="SMART" id="SM00091">
    <property type="entry name" value="PAS"/>
    <property type="match status" value="4"/>
</dbReference>
<dbReference type="CDD" id="cd00082">
    <property type="entry name" value="HisKA"/>
    <property type="match status" value="1"/>
</dbReference>
<keyword evidence="4" id="KW-0808">Transferase</keyword>
<dbReference type="InterPro" id="IPR001789">
    <property type="entry name" value="Sig_transdc_resp-reg_receiver"/>
</dbReference>
<dbReference type="InterPro" id="IPR003594">
    <property type="entry name" value="HATPase_dom"/>
</dbReference>
<dbReference type="NCBIfam" id="TIGR00229">
    <property type="entry name" value="sensory_box"/>
    <property type="match status" value="4"/>
</dbReference>
<dbReference type="Gene3D" id="1.10.287.130">
    <property type="match status" value="1"/>
</dbReference>
<dbReference type="InterPro" id="IPR005467">
    <property type="entry name" value="His_kinase_dom"/>
</dbReference>
<dbReference type="InterPro" id="IPR001610">
    <property type="entry name" value="PAC"/>
</dbReference>
<feature type="domain" description="PAS" evidence="9">
    <location>
        <begin position="132"/>
        <end position="202"/>
    </location>
</feature>
<organism evidence="11 12">
    <name type="scientific">Halorubrum tibetense</name>
    <dbReference type="NCBI Taxonomy" id="175631"/>
    <lineage>
        <taxon>Archaea</taxon>
        <taxon>Methanobacteriati</taxon>
        <taxon>Methanobacteriota</taxon>
        <taxon>Stenosarchaea group</taxon>
        <taxon>Halobacteria</taxon>
        <taxon>Halobacteriales</taxon>
        <taxon>Haloferacaceae</taxon>
        <taxon>Halorubrum</taxon>
    </lineage>
</organism>
<comment type="caution">
    <text evidence="11">The sequence shown here is derived from an EMBL/GenBank/DDBJ whole genome shotgun (WGS) entry which is preliminary data.</text>
</comment>
<evidence type="ECO:0000256" key="5">
    <source>
        <dbReference type="ARBA" id="ARBA00022777"/>
    </source>
</evidence>
<evidence type="ECO:0000256" key="4">
    <source>
        <dbReference type="ARBA" id="ARBA00022679"/>
    </source>
</evidence>
<dbReference type="SMART" id="SM00388">
    <property type="entry name" value="HisKA"/>
    <property type="match status" value="1"/>
</dbReference>
<evidence type="ECO:0000259" key="9">
    <source>
        <dbReference type="PROSITE" id="PS50112"/>
    </source>
</evidence>
<dbReference type="InterPro" id="IPR013655">
    <property type="entry name" value="PAS_fold_3"/>
</dbReference>
<sequence length="830" mass="93496">MDTSSPVRVLHVDDEPDFAELAGSFLERSDGRFDVTAVTTVADAVELLDSTRVDCVVSDYDMPGTNGIEFLKTVRERYGDVPFLLFTGRGSEEVASEAISAGVDDYLRKESGTDQFSVLANRIGNVVSRARAERRLEAHLGRMTDAFYALDEEWRFTYVNERGAEILERDPDAILGDTVWESFPETVGSELEHAYREAMETGKPREFEFRYAPLETDFEVHAYPSETDLSVYFRDVTERKERERELEEASERLALALDGADVGVWDWDLRTDEVTFDEGWTAMLGYELAEIDADLDAWEERVHPDDIDAVWDVLEPHLAGETDAYECDHRMRTKSGDWKWIRDRGRVVERDENGAPRRAVGIHIDVTDRTERERDLERYRRMVDAMPESVCLYDAEGRFVFVNDYLTEGYGSSGDELVGSESVLVDRIREESEGDPFAALVSGDRDVLADTIRMDLPNRTDAIVDYRLTPLFVDGEFDAVLCIARDVTEARRRERRLERTSARLEALFERSPDMMEIHDLDGTIVEANRSMCNELGYEPEALVGTSVSAIDVEMDAADASKRWEGLGVDETARIETSYRRADGSTLPVEVHVRRIDVHGEDRFLASSRDITERRAYQRRIERENERLDEFAKVVSHDLRNPLNVLSGFTRLARDTGDLSHLDRCERALDDMEHLIDDVLTLARQGRTVGESKQVGLADVACEARENVDAPELSLDVETSAAIRADPGRLKQLFENLFRNAFEHGDPPVIVTVDDLDGGFYVVDDGPGIPPDERERVFESGYTTSGSGTGFGLAIVEGVAEAHGWDVAVDAGEEGGARFTFTGVESRVDDR</sequence>
<dbReference type="InterPro" id="IPR035965">
    <property type="entry name" value="PAS-like_dom_sf"/>
</dbReference>
<dbReference type="Pfam" id="PF08447">
    <property type="entry name" value="PAS_3"/>
    <property type="match status" value="1"/>
</dbReference>